<accession>A0ABW1QWP6</accession>
<dbReference type="EMBL" id="JBHSQI010000001">
    <property type="protein sequence ID" value="MFC6152285.1"/>
    <property type="molecule type" value="Genomic_DNA"/>
</dbReference>
<dbReference type="Pfam" id="PF08379">
    <property type="entry name" value="Bact_transglu_N"/>
    <property type="match status" value="1"/>
</dbReference>
<dbReference type="InterPro" id="IPR038765">
    <property type="entry name" value="Papain-like_cys_pep_sf"/>
</dbReference>
<protein>
    <submittedName>
        <fullName evidence="2">Transglutaminase domain-containing protein</fullName>
    </submittedName>
</protein>
<dbReference type="PANTHER" id="PTHR33490:SF6">
    <property type="entry name" value="SLL1049 PROTEIN"/>
    <property type="match status" value="1"/>
</dbReference>
<reference evidence="3" key="1">
    <citation type="journal article" date="2019" name="Int. J. Syst. Evol. Microbiol.">
        <title>The Global Catalogue of Microorganisms (GCM) 10K type strain sequencing project: providing services to taxonomists for standard genome sequencing and annotation.</title>
        <authorList>
            <consortium name="The Broad Institute Genomics Platform"/>
            <consortium name="The Broad Institute Genome Sequencing Center for Infectious Disease"/>
            <person name="Wu L."/>
            <person name="Ma J."/>
        </authorList>
    </citation>
    <scope>NUCLEOTIDE SEQUENCE [LARGE SCALE GENOMIC DNA]</scope>
    <source>
        <strain evidence="3">DFY28</strain>
    </source>
</reference>
<dbReference type="SUPFAM" id="SSF54001">
    <property type="entry name" value="Cysteine proteinases"/>
    <property type="match status" value="1"/>
</dbReference>
<evidence type="ECO:0000313" key="2">
    <source>
        <dbReference type="EMBL" id="MFC6152285.1"/>
    </source>
</evidence>
<dbReference type="Proteomes" id="UP001596098">
    <property type="component" value="Unassembled WGS sequence"/>
</dbReference>
<dbReference type="InterPro" id="IPR013589">
    <property type="entry name" value="Bac_transglu_N"/>
</dbReference>
<sequence length="279" mass="30998">MRLRVVHTTGFEYGGKVLASYNQARLTPQTRPGQIVAHHRVEVDPAPWSQVYRDWFGNEVTAFEVLDPHRSMTVRSISTVHTDRRAAPGPVLSWDEMGRAQSQDRWTEYLAIPELVAPAPDLVLAARELAMLSPTPGDAAREICRLVHREMEYVPGSTDATTGARQAWEQRAGVCQDMAHVALGALRSVGVPARYVSGYLHPRKEAVVGETVAGESHAWVEWWDGGWRGYDPTNDLEPGDRWVVAAVGRDYFDVRPLHGVFTGAGTSAMFVEVEVTRLE</sequence>
<organism evidence="2 3">
    <name type="scientific">Nocardioides yefusunii</name>
    <dbReference type="NCBI Taxonomy" id="2500546"/>
    <lineage>
        <taxon>Bacteria</taxon>
        <taxon>Bacillati</taxon>
        <taxon>Actinomycetota</taxon>
        <taxon>Actinomycetes</taxon>
        <taxon>Propionibacteriales</taxon>
        <taxon>Nocardioidaceae</taxon>
        <taxon>Nocardioides</taxon>
    </lineage>
</organism>
<dbReference type="RefSeq" id="WP_128220437.1">
    <property type="nucleotide sequence ID" value="NZ_CP034929.1"/>
</dbReference>
<evidence type="ECO:0000259" key="1">
    <source>
        <dbReference type="SMART" id="SM00460"/>
    </source>
</evidence>
<comment type="caution">
    <text evidence="2">The sequence shown here is derived from an EMBL/GenBank/DDBJ whole genome shotgun (WGS) entry which is preliminary data.</text>
</comment>
<dbReference type="Pfam" id="PF01841">
    <property type="entry name" value="Transglut_core"/>
    <property type="match status" value="1"/>
</dbReference>
<dbReference type="PANTHER" id="PTHR33490">
    <property type="entry name" value="BLR5614 PROTEIN-RELATED"/>
    <property type="match status" value="1"/>
</dbReference>
<keyword evidence="3" id="KW-1185">Reference proteome</keyword>
<name>A0ABW1QWP6_9ACTN</name>
<proteinExistence type="predicted"/>
<dbReference type="InterPro" id="IPR002931">
    <property type="entry name" value="Transglutaminase-like"/>
</dbReference>
<evidence type="ECO:0000313" key="3">
    <source>
        <dbReference type="Proteomes" id="UP001596098"/>
    </source>
</evidence>
<dbReference type="SMART" id="SM00460">
    <property type="entry name" value="TGc"/>
    <property type="match status" value="1"/>
</dbReference>
<gene>
    <name evidence="2" type="ORF">ACFPWU_01190</name>
</gene>
<dbReference type="Gene3D" id="3.10.620.30">
    <property type="match status" value="1"/>
</dbReference>
<feature type="domain" description="Transglutaminase-like" evidence="1">
    <location>
        <begin position="167"/>
        <end position="234"/>
    </location>
</feature>